<organism evidence="2 3">
    <name type="scientific">Aureobasidium melanogenum</name>
    <name type="common">Aureobasidium pullulans var. melanogenum</name>
    <dbReference type="NCBI Taxonomy" id="46634"/>
    <lineage>
        <taxon>Eukaryota</taxon>
        <taxon>Fungi</taxon>
        <taxon>Dikarya</taxon>
        <taxon>Ascomycota</taxon>
        <taxon>Pezizomycotina</taxon>
        <taxon>Dothideomycetes</taxon>
        <taxon>Dothideomycetidae</taxon>
        <taxon>Dothideales</taxon>
        <taxon>Saccotheciaceae</taxon>
        <taxon>Aureobasidium</taxon>
    </lineage>
</organism>
<evidence type="ECO:0000313" key="2">
    <source>
        <dbReference type="EMBL" id="KAG9933810.1"/>
    </source>
</evidence>
<dbReference type="EMBL" id="JAHFXS010006246">
    <property type="protein sequence ID" value="KAG9933810.1"/>
    <property type="molecule type" value="Genomic_DNA"/>
</dbReference>
<reference evidence="2" key="1">
    <citation type="journal article" date="2021" name="J Fungi (Basel)">
        <title>Virulence traits and population genomics of the black yeast Aureobasidium melanogenum.</title>
        <authorList>
            <person name="Cernosa A."/>
            <person name="Sun X."/>
            <person name="Gostincar C."/>
            <person name="Fang C."/>
            <person name="Gunde-Cimerman N."/>
            <person name="Song Z."/>
        </authorList>
    </citation>
    <scope>NUCLEOTIDE SEQUENCE</scope>
    <source>
        <strain evidence="2">EXF-9298</strain>
    </source>
</reference>
<feature type="region of interest" description="Disordered" evidence="1">
    <location>
        <begin position="16"/>
        <end position="43"/>
    </location>
</feature>
<name>A0A9P8F4L6_AURME</name>
<feature type="compositionally biased region" description="Polar residues" evidence="1">
    <location>
        <begin position="18"/>
        <end position="30"/>
    </location>
</feature>
<evidence type="ECO:0000313" key="3">
    <source>
        <dbReference type="Proteomes" id="UP000729357"/>
    </source>
</evidence>
<feature type="non-terminal residue" evidence="2">
    <location>
        <position position="1"/>
    </location>
</feature>
<sequence length="70" mass="7229">IFDGFLIGTGIIMASEAPTLSGSSADNLTPAQRLAEKHDDHKPTVEEVVDEEDIIHPPPSASVTASSSAG</sequence>
<keyword evidence="3" id="KW-1185">Reference proteome</keyword>
<gene>
    <name evidence="2" type="ORF">KCU98_g20171</name>
</gene>
<proteinExistence type="predicted"/>
<protein>
    <submittedName>
        <fullName evidence="2">Uncharacterized protein</fullName>
    </submittedName>
</protein>
<accession>A0A9P8F4L6</accession>
<feature type="compositionally biased region" description="Basic and acidic residues" evidence="1">
    <location>
        <begin position="34"/>
        <end position="43"/>
    </location>
</feature>
<dbReference type="AlphaFoldDB" id="A0A9P8F4L6"/>
<reference evidence="2" key="2">
    <citation type="submission" date="2021-08" db="EMBL/GenBank/DDBJ databases">
        <authorList>
            <person name="Gostincar C."/>
            <person name="Sun X."/>
            <person name="Song Z."/>
            <person name="Gunde-Cimerman N."/>
        </authorList>
    </citation>
    <scope>NUCLEOTIDE SEQUENCE</scope>
    <source>
        <strain evidence="2">EXF-9298</strain>
    </source>
</reference>
<comment type="caution">
    <text evidence="2">The sequence shown here is derived from an EMBL/GenBank/DDBJ whole genome shotgun (WGS) entry which is preliminary data.</text>
</comment>
<evidence type="ECO:0000256" key="1">
    <source>
        <dbReference type="SAM" id="MobiDB-lite"/>
    </source>
</evidence>
<dbReference type="Proteomes" id="UP000729357">
    <property type="component" value="Unassembled WGS sequence"/>
</dbReference>
<feature type="non-terminal residue" evidence="2">
    <location>
        <position position="70"/>
    </location>
</feature>